<evidence type="ECO:0000256" key="1">
    <source>
        <dbReference type="ARBA" id="ARBA00010164"/>
    </source>
</evidence>
<keyword evidence="2" id="KW-0808">Transferase</keyword>
<reference evidence="6" key="1">
    <citation type="journal article" date="2019" name="Int. J. Syst. Evol. Microbiol.">
        <title>The Global Catalogue of Microorganisms (GCM) 10K type strain sequencing project: providing services to taxonomists for standard genome sequencing and annotation.</title>
        <authorList>
            <consortium name="The Broad Institute Genomics Platform"/>
            <consortium name="The Broad Institute Genome Sequencing Center for Infectious Disease"/>
            <person name="Wu L."/>
            <person name="Ma J."/>
        </authorList>
    </citation>
    <scope>NUCLEOTIDE SEQUENCE [LARGE SCALE GENOMIC DNA]</scope>
    <source>
        <strain evidence="6">CECT 7956</strain>
    </source>
</reference>
<dbReference type="Proteomes" id="UP001595616">
    <property type="component" value="Unassembled WGS sequence"/>
</dbReference>
<dbReference type="Gene3D" id="1.10.1070.20">
    <property type="match status" value="1"/>
</dbReference>
<evidence type="ECO:0000313" key="5">
    <source>
        <dbReference type="EMBL" id="MFC3810069.1"/>
    </source>
</evidence>
<dbReference type="RefSeq" id="WP_379835862.1">
    <property type="nucleotide sequence ID" value="NZ_JBHRYQ010000001.1"/>
</dbReference>
<organism evidence="5 6">
    <name type="scientific">Lacihabitans lacunae</name>
    <dbReference type="NCBI Taxonomy" id="1028214"/>
    <lineage>
        <taxon>Bacteria</taxon>
        <taxon>Pseudomonadati</taxon>
        <taxon>Bacteroidota</taxon>
        <taxon>Cytophagia</taxon>
        <taxon>Cytophagales</taxon>
        <taxon>Leadbetterellaceae</taxon>
        <taxon>Lacihabitans</taxon>
    </lineage>
</organism>
<dbReference type="PANTHER" id="PTHR37419">
    <property type="entry name" value="SERINE/THREONINE-PROTEIN KINASE TOXIN HIPA"/>
    <property type="match status" value="1"/>
</dbReference>
<dbReference type="InterPro" id="IPR012893">
    <property type="entry name" value="HipA-like_C"/>
</dbReference>
<proteinExistence type="inferred from homology"/>
<protein>
    <submittedName>
        <fullName evidence="5">HipA domain-containing protein</fullName>
    </submittedName>
</protein>
<evidence type="ECO:0000259" key="4">
    <source>
        <dbReference type="Pfam" id="PF07804"/>
    </source>
</evidence>
<evidence type="ECO:0000313" key="6">
    <source>
        <dbReference type="Proteomes" id="UP001595616"/>
    </source>
</evidence>
<dbReference type="InterPro" id="IPR052028">
    <property type="entry name" value="HipA_Ser/Thr_kinase"/>
</dbReference>
<dbReference type="PANTHER" id="PTHR37419:SF1">
    <property type="entry name" value="SERINE_THREONINE-PROTEIN KINASE TOXIN HIPA"/>
    <property type="match status" value="1"/>
</dbReference>
<accession>A0ABV7YRT5</accession>
<comment type="similarity">
    <text evidence="1">Belongs to the HipA Ser/Thr kinase family.</text>
</comment>
<sequence length="345" mass="40553">MKNYKNKNPLYKTTVGFEVREPETPYHNSRKRCLYCYNKLEEKEELFHQACSKRFFGQGYLPRFEYNKEDLANLAQQFLNANMAVTGVQAKVSLSWHRKQERNALKKLTIVGLYGDYILKPPSDFYRELPELEDCTMKMAEVCGLKAVPHTLFPLLDGTLCYLTKRVDRNRKEMRHMEDMCQLTERLTEDKYKGSHEQVAKALLKYSAAPLLDVTNFYEYVIFSFLTGNADMHLKNFSLLESEQKGQYMLSPAYDMLSTALVNKSDKEELALTLNGKKSNLKYKDFLAAFELGGLTKKQLDKTLENFYYCRYEMLEVVQKSFLTDELKSEFAELMKERFMRFDFY</sequence>
<keyword evidence="3" id="KW-0418">Kinase</keyword>
<comment type="caution">
    <text evidence="5">The sequence shown here is derived from an EMBL/GenBank/DDBJ whole genome shotgun (WGS) entry which is preliminary data.</text>
</comment>
<name>A0ABV7YRT5_9BACT</name>
<dbReference type="EMBL" id="JBHRYQ010000001">
    <property type="protein sequence ID" value="MFC3810069.1"/>
    <property type="molecule type" value="Genomic_DNA"/>
</dbReference>
<keyword evidence="6" id="KW-1185">Reference proteome</keyword>
<evidence type="ECO:0000256" key="2">
    <source>
        <dbReference type="ARBA" id="ARBA00022679"/>
    </source>
</evidence>
<dbReference type="Pfam" id="PF07804">
    <property type="entry name" value="HipA_C"/>
    <property type="match status" value="1"/>
</dbReference>
<gene>
    <name evidence="5" type="ORF">ACFOOI_05350</name>
</gene>
<feature type="domain" description="HipA-like C-terminal" evidence="4">
    <location>
        <begin position="84"/>
        <end position="306"/>
    </location>
</feature>
<evidence type="ECO:0000256" key="3">
    <source>
        <dbReference type="ARBA" id="ARBA00022777"/>
    </source>
</evidence>